<reference evidence="1 2" key="1">
    <citation type="submission" date="2018-09" db="EMBL/GenBank/DDBJ databases">
        <title>Phylogeny of the Shewanellaceae, and recommendation for two new genera, Pseudoshewanella and Parashewanella.</title>
        <authorList>
            <person name="Wang G."/>
        </authorList>
    </citation>
    <scope>NUCLEOTIDE SEQUENCE [LARGE SCALE GENOMIC DNA]</scope>
    <source>
        <strain evidence="1 2">KCTC 22492</strain>
    </source>
</reference>
<dbReference type="Proteomes" id="UP000273022">
    <property type="component" value="Unassembled WGS sequence"/>
</dbReference>
<organism evidence="1 2">
    <name type="scientific">Parashewanella spongiae</name>
    <dbReference type="NCBI Taxonomy" id="342950"/>
    <lineage>
        <taxon>Bacteria</taxon>
        <taxon>Pseudomonadati</taxon>
        <taxon>Pseudomonadota</taxon>
        <taxon>Gammaproteobacteria</taxon>
        <taxon>Alteromonadales</taxon>
        <taxon>Shewanellaceae</taxon>
        <taxon>Parashewanella</taxon>
    </lineage>
</organism>
<evidence type="ECO:0000313" key="2">
    <source>
        <dbReference type="Proteomes" id="UP000273022"/>
    </source>
</evidence>
<name>A0A3A6TKU4_9GAMM</name>
<gene>
    <name evidence="1" type="ORF">D5R81_13775</name>
</gene>
<dbReference type="AlphaFoldDB" id="A0A3A6TKU4"/>
<accession>A0A3A6TKU4</accession>
<proteinExistence type="predicted"/>
<protein>
    <submittedName>
        <fullName evidence="1">Uncharacterized protein</fullName>
    </submittedName>
</protein>
<evidence type="ECO:0000313" key="1">
    <source>
        <dbReference type="EMBL" id="RJY10931.1"/>
    </source>
</evidence>
<comment type="caution">
    <text evidence="1">The sequence shown here is derived from an EMBL/GenBank/DDBJ whole genome shotgun (WGS) entry which is preliminary data.</text>
</comment>
<keyword evidence="2" id="KW-1185">Reference proteome</keyword>
<dbReference type="EMBL" id="QYYH01000092">
    <property type="protein sequence ID" value="RJY10931.1"/>
    <property type="molecule type" value="Genomic_DNA"/>
</dbReference>
<sequence length="249" mass="28552">MLASRTHPILLLPSIQSIKINADHLINFLDSPEISKLDRLLVDLSLLDTLKLAIELEKQSIKSTYIDQILHKLIEDISRIKLNPIPESIRHEEADEVLNEINWLTVKGVPQEDLSEFTYDIEVNEENVISLISCDYAHLHGDAEWVLFGVLKNRCVFSLNANCTISGFGVCGGGNVMVAPTWQVLRRHLSKLELTSLFLYSQLDKEFKTFFEYCNNNDSSFIQKLIASFFELLDRDRLMMEMKADSFNE</sequence>